<gene>
    <name evidence="5" type="ORF">A3K52_03925</name>
</gene>
<accession>A0A1F7L1D1</accession>
<evidence type="ECO:0000313" key="6">
    <source>
        <dbReference type="Proteomes" id="UP000177050"/>
    </source>
</evidence>
<dbReference type="SUPFAM" id="SSF143800">
    <property type="entry name" value="L28p-like"/>
    <property type="match status" value="1"/>
</dbReference>
<protein>
    <recommendedName>
        <fullName evidence="7">50S ribosomal protein L28</fullName>
    </recommendedName>
</protein>
<evidence type="ECO:0000256" key="2">
    <source>
        <dbReference type="ARBA" id="ARBA00022980"/>
    </source>
</evidence>
<evidence type="ECO:0000256" key="4">
    <source>
        <dbReference type="SAM" id="MobiDB-lite"/>
    </source>
</evidence>
<dbReference type="InterPro" id="IPR037147">
    <property type="entry name" value="Ribosomal_bL28_sf"/>
</dbReference>
<dbReference type="InterPro" id="IPR026569">
    <property type="entry name" value="Ribosomal_bL28"/>
</dbReference>
<dbReference type="InterPro" id="IPR034704">
    <property type="entry name" value="Ribosomal_bL28/bL31-like_sf"/>
</dbReference>
<dbReference type="EMBL" id="MGBR01000001">
    <property type="protein sequence ID" value="OGK73899.1"/>
    <property type="molecule type" value="Genomic_DNA"/>
</dbReference>
<dbReference type="InterPro" id="IPR050096">
    <property type="entry name" value="Bacterial_rp_bL28"/>
</dbReference>
<dbReference type="GO" id="GO:1990904">
    <property type="term" value="C:ribonucleoprotein complex"/>
    <property type="evidence" value="ECO:0007669"/>
    <property type="project" value="UniProtKB-KW"/>
</dbReference>
<dbReference type="AlphaFoldDB" id="A0A1F7L1D1"/>
<reference evidence="5 6" key="1">
    <citation type="journal article" date="2016" name="Nat. Commun.">
        <title>Thousands of microbial genomes shed light on interconnected biogeochemical processes in an aquifer system.</title>
        <authorList>
            <person name="Anantharaman K."/>
            <person name="Brown C.T."/>
            <person name="Hug L.A."/>
            <person name="Sharon I."/>
            <person name="Castelle C.J."/>
            <person name="Probst A.J."/>
            <person name="Thomas B.C."/>
            <person name="Singh A."/>
            <person name="Wilkins M.J."/>
            <person name="Karaoz U."/>
            <person name="Brodie E.L."/>
            <person name="Williams K.H."/>
            <person name="Hubbard S.S."/>
            <person name="Banfield J.F."/>
        </authorList>
    </citation>
    <scope>NUCLEOTIDE SEQUENCE [LARGE SCALE GENOMIC DNA]</scope>
</reference>
<proteinExistence type="inferred from homology"/>
<sequence length="115" mass="13246">MIMVCYHCGKGVLMGRTHTHHRGVAGGRWKKRAPKKQRVFFPNLQVAYIMEKGKEKRVKLCTKCLKRIKKDVRDGKSPFVVLVANEVKNKPALVKTQEVKKEKKKSSKKSKITEK</sequence>
<evidence type="ECO:0000313" key="5">
    <source>
        <dbReference type="EMBL" id="OGK73899.1"/>
    </source>
</evidence>
<feature type="compositionally biased region" description="Basic residues" evidence="4">
    <location>
        <begin position="102"/>
        <end position="115"/>
    </location>
</feature>
<evidence type="ECO:0000256" key="3">
    <source>
        <dbReference type="ARBA" id="ARBA00023274"/>
    </source>
</evidence>
<feature type="region of interest" description="Disordered" evidence="4">
    <location>
        <begin position="95"/>
        <end position="115"/>
    </location>
</feature>
<dbReference type="Proteomes" id="UP000177050">
    <property type="component" value="Unassembled WGS sequence"/>
</dbReference>
<organism evidence="5 6">
    <name type="scientific">Candidatus Roizmanbacteria bacterium RIFOXYD1_FULL_38_12</name>
    <dbReference type="NCBI Taxonomy" id="1802093"/>
    <lineage>
        <taxon>Bacteria</taxon>
        <taxon>Candidatus Roizmaniibacteriota</taxon>
    </lineage>
</organism>
<evidence type="ECO:0000256" key="1">
    <source>
        <dbReference type="ARBA" id="ARBA00008760"/>
    </source>
</evidence>
<dbReference type="PANTHER" id="PTHR39080">
    <property type="entry name" value="50S RIBOSOMAL PROTEIN L28"/>
    <property type="match status" value="1"/>
</dbReference>
<dbReference type="Pfam" id="PF00830">
    <property type="entry name" value="Ribosomal_L28"/>
    <property type="match status" value="1"/>
</dbReference>
<evidence type="ECO:0008006" key="7">
    <source>
        <dbReference type="Google" id="ProtNLM"/>
    </source>
</evidence>
<keyword evidence="3" id="KW-0687">Ribonucleoprotein</keyword>
<dbReference type="GO" id="GO:0003735">
    <property type="term" value="F:structural constituent of ribosome"/>
    <property type="evidence" value="ECO:0007669"/>
    <property type="project" value="InterPro"/>
</dbReference>
<name>A0A1F7L1D1_9BACT</name>
<dbReference type="GO" id="GO:0005840">
    <property type="term" value="C:ribosome"/>
    <property type="evidence" value="ECO:0007669"/>
    <property type="project" value="UniProtKB-KW"/>
</dbReference>
<dbReference type="Gene3D" id="2.30.170.40">
    <property type="entry name" value="Ribosomal protein L28/L24"/>
    <property type="match status" value="1"/>
</dbReference>
<comment type="caution">
    <text evidence="5">The sequence shown here is derived from an EMBL/GenBank/DDBJ whole genome shotgun (WGS) entry which is preliminary data.</text>
</comment>
<keyword evidence="2" id="KW-0689">Ribosomal protein</keyword>
<comment type="similarity">
    <text evidence="1">Belongs to the bacterial ribosomal protein bL28 family.</text>
</comment>
<dbReference type="PANTHER" id="PTHR39080:SF1">
    <property type="entry name" value="LARGE RIBOSOMAL SUBUNIT PROTEIN BL28A"/>
    <property type="match status" value="1"/>
</dbReference>